<name>A0A1F6CHW0_HANXR</name>
<dbReference type="Pfam" id="PF01850">
    <property type="entry name" value="PIN"/>
    <property type="match status" value="1"/>
</dbReference>
<evidence type="ECO:0000313" key="3">
    <source>
        <dbReference type="Proteomes" id="UP000178606"/>
    </source>
</evidence>
<dbReference type="SUPFAM" id="SSF88723">
    <property type="entry name" value="PIN domain-like"/>
    <property type="match status" value="1"/>
</dbReference>
<comment type="caution">
    <text evidence="2">The sequence shown here is derived from an EMBL/GenBank/DDBJ whole genome shotgun (WGS) entry which is preliminary data.</text>
</comment>
<feature type="domain" description="PIN" evidence="1">
    <location>
        <begin position="16"/>
        <end position="137"/>
    </location>
</feature>
<accession>A0A1F6CHW0</accession>
<dbReference type="CDD" id="cd09874">
    <property type="entry name" value="PIN_MT3492-like"/>
    <property type="match status" value="1"/>
</dbReference>
<dbReference type="Gene3D" id="3.40.50.1010">
    <property type="entry name" value="5'-nuclease"/>
    <property type="match status" value="1"/>
</dbReference>
<dbReference type="InterPro" id="IPR029060">
    <property type="entry name" value="PIN-like_dom_sf"/>
</dbReference>
<reference evidence="2 3" key="1">
    <citation type="journal article" date="2016" name="Nat. Commun.">
        <title>Thousands of microbial genomes shed light on interconnected biogeochemical processes in an aquifer system.</title>
        <authorList>
            <person name="Anantharaman K."/>
            <person name="Brown C.T."/>
            <person name="Hug L.A."/>
            <person name="Sharon I."/>
            <person name="Castelle C.J."/>
            <person name="Probst A.J."/>
            <person name="Thomas B.C."/>
            <person name="Singh A."/>
            <person name="Wilkins M.J."/>
            <person name="Karaoz U."/>
            <person name="Brodie E.L."/>
            <person name="Williams K.H."/>
            <person name="Hubbard S.S."/>
            <person name="Banfield J.F."/>
        </authorList>
    </citation>
    <scope>NUCLEOTIDE SEQUENCE [LARGE SCALE GENOMIC DNA]</scope>
    <source>
        <strain evidence="3">RIFCSPLOWO2_12_FULL_64_10</strain>
    </source>
</reference>
<organism evidence="2 3">
    <name type="scientific">Handelsmanbacteria sp. (strain RIFCSPLOWO2_12_FULL_64_10)</name>
    <dbReference type="NCBI Taxonomy" id="1817868"/>
    <lineage>
        <taxon>Bacteria</taxon>
        <taxon>Candidatus Handelsmaniibacteriota</taxon>
    </lineage>
</organism>
<proteinExistence type="predicted"/>
<sequence>MKLDEALTGVTALGFDTSPFIYFVERYPTYLALVREVVQRVDTGTVAGYSSVITLTEVLTQPKRTGAISLENEYRDLLLHSRNFALIPIGTAIAERAADLRARYNLRTPDALQIAAALSVGCEAFLTNDNGLKRVTELRVLVLDELE</sequence>
<protein>
    <recommendedName>
        <fullName evidence="1">PIN domain-containing protein</fullName>
    </recommendedName>
</protein>
<gene>
    <name evidence="2" type="ORF">A3F84_24010</name>
</gene>
<evidence type="ECO:0000313" key="2">
    <source>
        <dbReference type="EMBL" id="OGG48560.1"/>
    </source>
</evidence>
<dbReference type="InterPro" id="IPR002716">
    <property type="entry name" value="PIN_dom"/>
</dbReference>
<dbReference type="EMBL" id="MFKF01000246">
    <property type="protein sequence ID" value="OGG48560.1"/>
    <property type="molecule type" value="Genomic_DNA"/>
</dbReference>
<evidence type="ECO:0000259" key="1">
    <source>
        <dbReference type="Pfam" id="PF01850"/>
    </source>
</evidence>
<dbReference type="AlphaFoldDB" id="A0A1F6CHW0"/>
<dbReference type="Proteomes" id="UP000178606">
    <property type="component" value="Unassembled WGS sequence"/>
</dbReference>